<evidence type="ECO:0000313" key="2">
    <source>
        <dbReference type="Proteomes" id="UP000519439"/>
    </source>
</evidence>
<proteinExistence type="predicted"/>
<sequence>MARTAACPVTSEHELRERVEAYLADPALGGPEIGETISRLRPLGHVAIFGGMLRDLARGGAGAFRSDVDLVVDCEAEELDRFVRDLPVARNKFGGYRFVGRRFAYDLWALPNTWAVREGHVAAQGLADLTKTTFFDCDAVVYDAGTRAIHWSDGYLDQLQARTVEINLEDNPNRLGVLARTLRILYDWQQSIGPQLAWYLCQGLSELQDEVCRYATQGHLHRRRPSVPITRLAEKIRTHEVYRPFCLGDLARNATDDGRAPALSPRCRSQGMQRAMRAVKERDEARCTPSE</sequence>
<dbReference type="RefSeq" id="WP_154664130.1">
    <property type="nucleotide sequence ID" value="NZ_JACIDC010000004.1"/>
</dbReference>
<keyword evidence="2" id="KW-1185">Reference proteome</keyword>
<evidence type="ECO:0008006" key="3">
    <source>
        <dbReference type="Google" id="ProtNLM"/>
    </source>
</evidence>
<reference evidence="1 2" key="1">
    <citation type="submission" date="2020-08" db="EMBL/GenBank/DDBJ databases">
        <title>Genomic Encyclopedia of Type Strains, Phase IV (KMG-IV): sequencing the most valuable type-strain genomes for metagenomic binning, comparative biology and taxonomic classification.</title>
        <authorList>
            <person name="Goeker M."/>
        </authorList>
    </citation>
    <scope>NUCLEOTIDE SEQUENCE [LARGE SCALE GENOMIC DNA]</scope>
    <source>
        <strain evidence="1 2">DSM 15743</strain>
    </source>
</reference>
<protein>
    <recommendedName>
        <fullName evidence="3">Poly A polymerase head domain-containing protein</fullName>
    </recommendedName>
</protein>
<dbReference type="Proteomes" id="UP000519439">
    <property type="component" value="Unassembled WGS sequence"/>
</dbReference>
<accession>A0A7W6IFC7</accession>
<comment type="caution">
    <text evidence="1">The sequence shown here is derived from an EMBL/GenBank/DDBJ whole genome shotgun (WGS) entry which is preliminary data.</text>
</comment>
<gene>
    <name evidence="1" type="ORF">GGR34_001497</name>
</gene>
<name>A0A7W6IFC7_9HYPH</name>
<dbReference type="AlphaFoldDB" id="A0A7W6IFC7"/>
<evidence type="ECO:0000313" key="1">
    <source>
        <dbReference type="EMBL" id="MBB4039850.1"/>
    </source>
</evidence>
<organism evidence="1 2">
    <name type="scientific">Microvirga flocculans</name>
    <dbReference type="NCBI Taxonomy" id="217168"/>
    <lineage>
        <taxon>Bacteria</taxon>
        <taxon>Pseudomonadati</taxon>
        <taxon>Pseudomonadota</taxon>
        <taxon>Alphaproteobacteria</taxon>
        <taxon>Hyphomicrobiales</taxon>
        <taxon>Methylobacteriaceae</taxon>
        <taxon>Microvirga</taxon>
    </lineage>
</organism>
<dbReference type="EMBL" id="JACIDC010000004">
    <property type="protein sequence ID" value="MBB4039850.1"/>
    <property type="molecule type" value="Genomic_DNA"/>
</dbReference>